<dbReference type="InterPro" id="IPR031168">
    <property type="entry name" value="G_TrmE"/>
</dbReference>
<dbReference type="HAMAP" id="MF_00379">
    <property type="entry name" value="GTPase_MnmE"/>
    <property type="match status" value="1"/>
</dbReference>
<dbReference type="NCBIfam" id="TIGR00450">
    <property type="entry name" value="mnmE_trmE_thdF"/>
    <property type="match status" value="1"/>
</dbReference>
<dbReference type="Pfam" id="PF12631">
    <property type="entry name" value="MnmE_helical"/>
    <property type="match status" value="1"/>
</dbReference>
<feature type="domain" description="TrmE-type G" evidence="7">
    <location>
        <begin position="195"/>
        <end position="349"/>
    </location>
</feature>
<dbReference type="PANTHER" id="PTHR42714:SF2">
    <property type="entry name" value="TRNA MODIFICATION GTPASE GTPBP3, MITOCHONDRIAL"/>
    <property type="match status" value="1"/>
</dbReference>
<evidence type="ECO:0000256" key="4">
    <source>
        <dbReference type="ARBA" id="ARBA00022741"/>
    </source>
</evidence>
<dbReference type="PANTHER" id="PTHR42714">
    <property type="entry name" value="TRNA MODIFICATION GTPASE GTPBP3"/>
    <property type="match status" value="1"/>
</dbReference>
<dbReference type="GO" id="GO:0005739">
    <property type="term" value="C:mitochondrion"/>
    <property type="evidence" value="ECO:0007669"/>
    <property type="project" value="UniProtKB-SubCell"/>
</dbReference>
<dbReference type="NCBIfam" id="TIGR00231">
    <property type="entry name" value="small_GTP"/>
    <property type="match status" value="1"/>
</dbReference>
<dbReference type="SUPFAM" id="SSF116878">
    <property type="entry name" value="TrmE connector domain"/>
    <property type="match status" value="1"/>
</dbReference>
<dbReference type="InterPro" id="IPR027266">
    <property type="entry name" value="TrmE/GcvT-like"/>
</dbReference>
<dbReference type="InterPro" id="IPR004520">
    <property type="entry name" value="GTPase_MnmE"/>
</dbReference>
<evidence type="ECO:0000256" key="5">
    <source>
        <dbReference type="ARBA" id="ARBA00023134"/>
    </source>
</evidence>
<organism evidence="8">
    <name type="scientific">invertebrate metagenome</name>
    <dbReference type="NCBI Taxonomy" id="1711999"/>
    <lineage>
        <taxon>unclassified sequences</taxon>
        <taxon>metagenomes</taxon>
        <taxon>organismal metagenomes</taxon>
    </lineage>
</organism>
<dbReference type="GO" id="GO:0003924">
    <property type="term" value="F:GTPase activity"/>
    <property type="evidence" value="ECO:0007669"/>
    <property type="project" value="InterPro"/>
</dbReference>
<dbReference type="CDD" id="cd14858">
    <property type="entry name" value="TrmE_N"/>
    <property type="match status" value="1"/>
</dbReference>
<name>A0A484H7X6_9ZZZZ</name>
<dbReference type="Gene3D" id="1.20.120.430">
    <property type="entry name" value="tRNA modification GTPase MnmE domain 2"/>
    <property type="match status" value="1"/>
</dbReference>
<protein>
    <submittedName>
        <fullName evidence="8">GTPase and tRNA-U34 5-formylation enzyme TrmE</fullName>
    </submittedName>
</protein>
<dbReference type="FunFam" id="3.30.1360.120:FF:000007">
    <property type="entry name" value="tRNA modification GTPase GTPBP3, mitochondrial"/>
    <property type="match status" value="1"/>
</dbReference>
<dbReference type="Gene3D" id="3.30.1360.120">
    <property type="entry name" value="Probable tRNA modification gtpase trme, domain 1"/>
    <property type="match status" value="1"/>
</dbReference>
<reference evidence="8" key="1">
    <citation type="submission" date="2018-10" db="EMBL/GenBank/DDBJ databases">
        <authorList>
            <person name="Gruber-Vodicka H."/>
            <person name="Jaeckle O."/>
        </authorList>
    </citation>
    <scope>NUCLEOTIDE SEQUENCE</scope>
</reference>
<comment type="subcellular location">
    <subcellularLocation>
        <location evidence="1">Mitochondrion</location>
    </subcellularLocation>
</comment>
<dbReference type="InterPro" id="IPR025867">
    <property type="entry name" value="MnmE_helical"/>
</dbReference>
<evidence type="ECO:0000256" key="3">
    <source>
        <dbReference type="ARBA" id="ARBA00022694"/>
    </source>
</evidence>
<evidence type="ECO:0000256" key="1">
    <source>
        <dbReference type="ARBA" id="ARBA00004173"/>
    </source>
</evidence>
<dbReference type="InterPro" id="IPR005225">
    <property type="entry name" value="Small_GTP-bd"/>
</dbReference>
<dbReference type="PROSITE" id="PS51709">
    <property type="entry name" value="G_TRME"/>
    <property type="match status" value="1"/>
</dbReference>
<keyword evidence="4" id="KW-0547">Nucleotide-binding</keyword>
<dbReference type="InterPro" id="IPR027417">
    <property type="entry name" value="P-loop_NTPase"/>
</dbReference>
<feature type="region of interest" description="Disordered" evidence="6">
    <location>
        <begin position="1"/>
        <end position="23"/>
    </location>
</feature>
<evidence type="ECO:0000256" key="6">
    <source>
        <dbReference type="SAM" id="MobiDB-lite"/>
    </source>
</evidence>
<evidence type="ECO:0000259" key="7">
    <source>
        <dbReference type="PROSITE" id="PS51709"/>
    </source>
</evidence>
<dbReference type="Gene3D" id="3.40.50.300">
    <property type="entry name" value="P-loop containing nucleotide triphosphate hydrolases"/>
    <property type="match status" value="1"/>
</dbReference>
<dbReference type="PRINTS" id="PR00326">
    <property type="entry name" value="GTP1OBG"/>
</dbReference>
<dbReference type="GO" id="GO:0030488">
    <property type="term" value="P:tRNA methylation"/>
    <property type="evidence" value="ECO:0007669"/>
    <property type="project" value="TreeGrafter"/>
</dbReference>
<dbReference type="InterPro" id="IPR018948">
    <property type="entry name" value="GTP-bd_TrmE_N"/>
</dbReference>
<keyword evidence="5" id="KW-0342">GTP-binding</keyword>
<evidence type="ECO:0000256" key="2">
    <source>
        <dbReference type="ARBA" id="ARBA00011043"/>
    </source>
</evidence>
<dbReference type="GO" id="GO:0002098">
    <property type="term" value="P:tRNA wobble uridine modification"/>
    <property type="evidence" value="ECO:0007669"/>
    <property type="project" value="TreeGrafter"/>
</dbReference>
<dbReference type="SUPFAM" id="SSF52540">
    <property type="entry name" value="P-loop containing nucleoside triphosphate hydrolases"/>
    <property type="match status" value="1"/>
</dbReference>
<accession>A0A484H7X6</accession>
<evidence type="ECO:0000313" key="8">
    <source>
        <dbReference type="EMBL" id="VBB69625.1"/>
    </source>
</evidence>
<gene>
    <name evidence="8" type="ORF">RIEGSTA812A_PEG_1098</name>
</gene>
<dbReference type="EMBL" id="LR026963">
    <property type="protein sequence ID" value="VBB69625.1"/>
    <property type="molecule type" value="Genomic_DNA"/>
</dbReference>
<dbReference type="CDD" id="cd04164">
    <property type="entry name" value="trmE"/>
    <property type="match status" value="1"/>
</dbReference>
<comment type="similarity">
    <text evidence="2">Belongs to the TRAFAC class TrmE-Era-EngA-EngB-Septin-like GTPase superfamily. TrmE GTPase family.</text>
</comment>
<proteinExistence type="inferred from homology"/>
<dbReference type="Pfam" id="PF01926">
    <property type="entry name" value="MMR_HSR1"/>
    <property type="match status" value="1"/>
</dbReference>
<dbReference type="GO" id="GO:0005525">
    <property type="term" value="F:GTP binding"/>
    <property type="evidence" value="ECO:0007669"/>
    <property type="project" value="UniProtKB-KW"/>
</dbReference>
<sequence length="431" mass="46440">MSGPSARETLSNVSARSVPAPRQASLRTLQDPTTGEVLDYGLVLWFPAPASFSGEDVAELHMHGGRAVVTAMLTALARMPGLRPAEPGEFSRRAFLNGRLDLTAAEGLADLVAADTVAQQRQALRQMGGALGRLCESWREHLVRLLAHLEAVIDFPDEHLPQDIEVKIRAEVVELTEAIRAHLDDNQRGERIREGIHIVLVGAPNVGKSSLLNCLAGRDAAIVAATAGTTRDVIEVHMDLGGYPIVLVDTAGVRTATEAIEAEGVRRALAQVKAADLKLVILDGEMWPAVDRESMALIDDNALIVLNKVDLLAAPASCIKLEGHPIVAVSALQGTGLPELERRMQCEIKQRWGSEEKAAAITEQPVLTRVRHRAALQSCLEALERIPIAAHQPELAAEDLRLAARALGQISGCITVDEVLDVIFRDFCIGK</sequence>
<dbReference type="AlphaFoldDB" id="A0A484H7X6"/>
<keyword evidence="3" id="KW-0819">tRNA processing</keyword>
<dbReference type="InterPro" id="IPR027368">
    <property type="entry name" value="MnmE_dom2"/>
</dbReference>
<dbReference type="NCBIfam" id="NF003661">
    <property type="entry name" value="PRK05291.1-3"/>
    <property type="match status" value="1"/>
</dbReference>
<dbReference type="Pfam" id="PF10396">
    <property type="entry name" value="TrmE_N"/>
    <property type="match status" value="1"/>
</dbReference>
<dbReference type="InterPro" id="IPR006073">
    <property type="entry name" value="GTP-bd"/>
</dbReference>